<comment type="caution">
    <text evidence="2">The sequence shown here is derived from an EMBL/GenBank/DDBJ whole genome shotgun (WGS) entry which is preliminary data.</text>
</comment>
<evidence type="ECO:0000313" key="2">
    <source>
        <dbReference type="EMBL" id="ONG55801.1"/>
    </source>
</evidence>
<keyword evidence="1" id="KW-0732">Signal</keyword>
<evidence type="ECO:0000313" key="3">
    <source>
        <dbReference type="Proteomes" id="UP000188879"/>
    </source>
</evidence>
<evidence type="ECO:0008006" key="4">
    <source>
        <dbReference type="Google" id="ProtNLM"/>
    </source>
</evidence>
<name>A0A1V2H4Y0_9PROT</name>
<proteinExistence type="predicted"/>
<accession>A0A1V2H4Y0</accession>
<dbReference type="RefSeq" id="WP_076956905.1">
    <property type="nucleotide sequence ID" value="NZ_MLCO01000066.1"/>
</dbReference>
<dbReference type="EMBL" id="MLCO01000066">
    <property type="protein sequence ID" value="ONG55801.1"/>
    <property type="molecule type" value="Genomic_DNA"/>
</dbReference>
<feature type="chain" id="PRO_5011985036" description="DUF4893 domain-containing protein" evidence="1">
    <location>
        <begin position="22"/>
        <end position="192"/>
    </location>
</feature>
<gene>
    <name evidence="2" type="ORF">BKE38_08425</name>
</gene>
<sequence length="192" mass="20176">MKTFFLISALASALAAAPALADGRFPNGLTPIDQARLARFETSRQAAIGIARSGGDAGDVAVLDQVLQGEATAQPPAALAGDWRCRLIKLGGILPLTLYGDFRCRITDDAAGLRIQKVSGSQRLAGTLFDTGSARLGYAGAGVAGAGQPPRYGAEQESNQVGYLVPLGPQRLRLEMPAPARESDFDILELRR</sequence>
<dbReference type="OrthoDB" id="9153930at2"/>
<dbReference type="Pfam" id="PF16233">
    <property type="entry name" value="DUF4893"/>
    <property type="match status" value="1"/>
</dbReference>
<dbReference type="Proteomes" id="UP000188879">
    <property type="component" value="Unassembled WGS sequence"/>
</dbReference>
<organism evidence="2 3">
    <name type="scientific">Teichococcus deserti</name>
    <dbReference type="NCBI Taxonomy" id="1817963"/>
    <lineage>
        <taxon>Bacteria</taxon>
        <taxon>Pseudomonadati</taxon>
        <taxon>Pseudomonadota</taxon>
        <taxon>Alphaproteobacteria</taxon>
        <taxon>Acetobacterales</taxon>
        <taxon>Roseomonadaceae</taxon>
        <taxon>Roseomonas</taxon>
    </lineage>
</organism>
<dbReference type="InterPro" id="IPR032609">
    <property type="entry name" value="DUF4893"/>
</dbReference>
<protein>
    <recommendedName>
        <fullName evidence="4">DUF4893 domain-containing protein</fullName>
    </recommendedName>
</protein>
<keyword evidence="3" id="KW-1185">Reference proteome</keyword>
<dbReference type="AlphaFoldDB" id="A0A1V2H4Y0"/>
<reference evidence="2 3" key="1">
    <citation type="submission" date="2016-10" db="EMBL/GenBank/DDBJ databases">
        <title>Draft Genome sequence of Roseomonas sp. strain M3.</title>
        <authorList>
            <person name="Subhash Y."/>
            <person name="Lee S."/>
        </authorList>
    </citation>
    <scope>NUCLEOTIDE SEQUENCE [LARGE SCALE GENOMIC DNA]</scope>
    <source>
        <strain evidence="2 3">M3</strain>
    </source>
</reference>
<evidence type="ECO:0000256" key="1">
    <source>
        <dbReference type="SAM" id="SignalP"/>
    </source>
</evidence>
<feature type="signal peptide" evidence="1">
    <location>
        <begin position="1"/>
        <end position="21"/>
    </location>
</feature>